<dbReference type="InterPro" id="IPR036179">
    <property type="entry name" value="Ig-like_dom_sf"/>
</dbReference>
<gene>
    <name evidence="4" type="ORF">TBIB3V08_LOCUS6349</name>
</gene>
<dbReference type="PROSITE" id="PS50835">
    <property type="entry name" value="IG_LIKE"/>
    <property type="match status" value="2"/>
</dbReference>
<dbReference type="PANTHER" id="PTHR14340">
    <property type="entry name" value="MICROFIBRIL-ASSOCIATED GLYCOPROTEIN 3"/>
    <property type="match status" value="1"/>
</dbReference>
<dbReference type="PANTHER" id="PTHR14340:SF9">
    <property type="entry name" value="FIBRONECTIN TYPE-III DOMAIN-CONTAINING PROTEIN"/>
    <property type="match status" value="1"/>
</dbReference>
<feature type="domain" description="Ig-like" evidence="3">
    <location>
        <begin position="55"/>
        <end position="141"/>
    </location>
</feature>
<dbReference type="SUPFAM" id="SSF48726">
    <property type="entry name" value="Immunoglobulin"/>
    <property type="match status" value="2"/>
</dbReference>
<dbReference type="FunFam" id="2.60.40.10:FF:001166">
    <property type="entry name" value="Uncharacterized protein, isoform D"/>
    <property type="match status" value="1"/>
</dbReference>
<evidence type="ECO:0000313" key="4">
    <source>
        <dbReference type="EMBL" id="CAD7443956.1"/>
    </source>
</evidence>
<feature type="domain" description="Ig-like" evidence="3">
    <location>
        <begin position="153"/>
        <end position="225"/>
    </location>
</feature>
<feature type="compositionally biased region" description="Polar residues" evidence="2">
    <location>
        <begin position="34"/>
        <end position="46"/>
    </location>
</feature>
<feature type="region of interest" description="Disordered" evidence="2">
    <location>
        <begin position="34"/>
        <end position="56"/>
    </location>
</feature>
<evidence type="ECO:0000259" key="3">
    <source>
        <dbReference type="PROSITE" id="PS50835"/>
    </source>
</evidence>
<dbReference type="InterPro" id="IPR013783">
    <property type="entry name" value="Ig-like_fold"/>
</dbReference>
<dbReference type="InterPro" id="IPR003599">
    <property type="entry name" value="Ig_sub"/>
</dbReference>
<keyword evidence="1" id="KW-0393">Immunoglobulin domain</keyword>
<accession>A0A7R9EYY6</accession>
<evidence type="ECO:0000256" key="1">
    <source>
        <dbReference type="ARBA" id="ARBA00023319"/>
    </source>
</evidence>
<evidence type="ECO:0000256" key="2">
    <source>
        <dbReference type="SAM" id="MobiDB-lite"/>
    </source>
</evidence>
<dbReference type="SMART" id="SM00409">
    <property type="entry name" value="IG"/>
    <property type="match status" value="2"/>
</dbReference>
<sequence length="281" mass="31117">MALLRMRVFTDNFSPKLELDADFTHPVLCRDQYGSSRRSARSTVGQRVSRDSRRPQFSSVLTDHLVPSGGTIALQGHPSLRSRGYVARNPSSLAHPTWVRTFEESGVHTLMVAGVTESEAGLYTCRASNLFGHVDTSAAVEVVPPGSVRGGKPAMFVSRPDQDMAVALGEDITVSFRVTGDPKPQVTWMKGIRDITNSQRSLKETFDDYVRLTLKRALPSDAGTYCILAKNVYGCDRSFVTVRIRQRARSLTPSGGWSNLETSTILRDIRDQLERDRLKGT</sequence>
<dbReference type="Pfam" id="PF07679">
    <property type="entry name" value="I-set"/>
    <property type="match status" value="2"/>
</dbReference>
<dbReference type="AlphaFoldDB" id="A0A7R9EYY6"/>
<dbReference type="Gene3D" id="2.60.40.10">
    <property type="entry name" value="Immunoglobulins"/>
    <property type="match status" value="2"/>
</dbReference>
<proteinExistence type="predicted"/>
<protein>
    <recommendedName>
        <fullName evidence="3">Ig-like domain-containing protein</fullName>
    </recommendedName>
</protein>
<dbReference type="EMBL" id="OD566423">
    <property type="protein sequence ID" value="CAD7443956.1"/>
    <property type="molecule type" value="Genomic_DNA"/>
</dbReference>
<dbReference type="InterPro" id="IPR007110">
    <property type="entry name" value="Ig-like_dom"/>
</dbReference>
<dbReference type="InterPro" id="IPR013098">
    <property type="entry name" value="Ig_I-set"/>
</dbReference>
<organism evidence="4">
    <name type="scientific">Timema bartmani</name>
    <dbReference type="NCBI Taxonomy" id="61472"/>
    <lineage>
        <taxon>Eukaryota</taxon>
        <taxon>Metazoa</taxon>
        <taxon>Ecdysozoa</taxon>
        <taxon>Arthropoda</taxon>
        <taxon>Hexapoda</taxon>
        <taxon>Insecta</taxon>
        <taxon>Pterygota</taxon>
        <taxon>Neoptera</taxon>
        <taxon>Polyneoptera</taxon>
        <taxon>Phasmatodea</taxon>
        <taxon>Timematodea</taxon>
        <taxon>Timematoidea</taxon>
        <taxon>Timematidae</taxon>
        <taxon>Timema</taxon>
    </lineage>
</organism>
<reference evidence="4" key="1">
    <citation type="submission" date="2020-11" db="EMBL/GenBank/DDBJ databases">
        <authorList>
            <person name="Tran Van P."/>
        </authorList>
    </citation>
    <scope>NUCLEOTIDE SEQUENCE</scope>
</reference>
<name>A0A7R9EYY6_9NEOP</name>